<organism evidence="4 5">
    <name type="scientific">Fructobacillus durionis</name>
    <dbReference type="NCBI Taxonomy" id="283737"/>
    <lineage>
        <taxon>Bacteria</taxon>
        <taxon>Bacillati</taxon>
        <taxon>Bacillota</taxon>
        <taxon>Bacilli</taxon>
        <taxon>Lactobacillales</taxon>
        <taxon>Lactobacillaceae</taxon>
        <taxon>Fructobacillus</taxon>
    </lineage>
</organism>
<dbReference type="OrthoDB" id="9758917at2"/>
<evidence type="ECO:0000313" key="5">
    <source>
        <dbReference type="Proteomes" id="UP000199376"/>
    </source>
</evidence>
<dbReference type="STRING" id="283737.SAMN05660453_1041"/>
<keyword evidence="2" id="KW-0378">Hydrolase</keyword>
<dbReference type="GO" id="GO:0004252">
    <property type="term" value="F:serine-type endopeptidase activity"/>
    <property type="evidence" value="ECO:0007669"/>
    <property type="project" value="InterPro"/>
</dbReference>
<protein>
    <submittedName>
        <fullName evidence="4">Trypsin-like peptidase domain-containing protein</fullName>
    </submittedName>
</protein>
<dbReference type="InterPro" id="IPR051201">
    <property type="entry name" value="Chloro_Bact_Ser_Proteases"/>
</dbReference>
<dbReference type="Proteomes" id="UP000199376">
    <property type="component" value="Unassembled WGS sequence"/>
</dbReference>
<sequence length="290" mass="30222">MRKHIHFIKSKFWPTIAVIVALFVGAGVVFGSTLPNSWYQSRLAKSTHTNASGTATIASVAYKSNDASQSAYNKVKNAVVTVQNLQKSASLEDGADAFDTQNKNADTSSYQTASQGSGVVLSVHNGSADIITNYHVIEKSAEIQVVDANGDKATATILKSDPSQDLALIRVKSAAFKSVATLANSDRVTTGQSVLAIGSPLGAAYASTMTKGIVSQAKRTLTNSQTNYKNVTVIQTDASINQGNSGGALINESGQVIGISSSKISASANNTNIEGMGFAIPSNQIAAFIK</sequence>
<dbReference type="InterPro" id="IPR001940">
    <property type="entry name" value="Peptidase_S1C"/>
</dbReference>
<evidence type="ECO:0000256" key="3">
    <source>
        <dbReference type="ARBA" id="ARBA00022825"/>
    </source>
</evidence>
<keyword evidence="1" id="KW-0645">Protease</keyword>
<evidence type="ECO:0000256" key="1">
    <source>
        <dbReference type="ARBA" id="ARBA00022670"/>
    </source>
</evidence>
<dbReference type="Gene3D" id="2.40.10.120">
    <property type="match status" value="1"/>
</dbReference>
<dbReference type="AlphaFoldDB" id="A0A1I1GK74"/>
<gene>
    <name evidence="4" type="ORF">SAMN05660453_1041</name>
</gene>
<name>A0A1I1GK74_9LACO</name>
<dbReference type="PRINTS" id="PR00834">
    <property type="entry name" value="PROTEASES2C"/>
</dbReference>
<dbReference type="GO" id="GO:0006508">
    <property type="term" value="P:proteolysis"/>
    <property type="evidence" value="ECO:0007669"/>
    <property type="project" value="UniProtKB-KW"/>
</dbReference>
<dbReference type="PANTHER" id="PTHR43343:SF3">
    <property type="entry name" value="PROTEASE DO-LIKE 8, CHLOROPLASTIC"/>
    <property type="match status" value="1"/>
</dbReference>
<dbReference type="Pfam" id="PF13365">
    <property type="entry name" value="Trypsin_2"/>
    <property type="match status" value="1"/>
</dbReference>
<dbReference type="InterPro" id="IPR009003">
    <property type="entry name" value="Peptidase_S1_PA"/>
</dbReference>
<dbReference type="EMBL" id="FOLI01000005">
    <property type="protein sequence ID" value="SFC09733.1"/>
    <property type="molecule type" value="Genomic_DNA"/>
</dbReference>
<dbReference type="RefSeq" id="WP_091502680.1">
    <property type="nucleotide sequence ID" value="NZ_FOLI01000005.1"/>
</dbReference>
<keyword evidence="5" id="KW-1185">Reference proteome</keyword>
<dbReference type="SUPFAM" id="SSF50494">
    <property type="entry name" value="Trypsin-like serine proteases"/>
    <property type="match status" value="1"/>
</dbReference>
<evidence type="ECO:0000313" key="4">
    <source>
        <dbReference type="EMBL" id="SFC09733.1"/>
    </source>
</evidence>
<reference evidence="4 5" key="1">
    <citation type="submission" date="2016-10" db="EMBL/GenBank/DDBJ databases">
        <authorList>
            <person name="de Groot N.N."/>
        </authorList>
    </citation>
    <scope>NUCLEOTIDE SEQUENCE [LARGE SCALE GENOMIC DNA]</scope>
    <source>
        <strain evidence="4 5">DSM 19113</strain>
    </source>
</reference>
<evidence type="ECO:0000256" key="2">
    <source>
        <dbReference type="ARBA" id="ARBA00022801"/>
    </source>
</evidence>
<dbReference type="PANTHER" id="PTHR43343">
    <property type="entry name" value="PEPTIDASE S12"/>
    <property type="match status" value="1"/>
</dbReference>
<accession>A0A1I1GK74</accession>
<proteinExistence type="predicted"/>
<keyword evidence="3" id="KW-0720">Serine protease</keyword>